<protein>
    <submittedName>
        <fullName evidence="5">Bacterial capsule synthesis protein</fullName>
    </submittedName>
</protein>
<feature type="domain" description="Capsule synthesis protein CapA" evidence="4">
    <location>
        <begin position="108"/>
        <end position="335"/>
    </location>
</feature>
<dbReference type="SMART" id="SM00854">
    <property type="entry name" value="PGA_cap"/>
    <property type="match status" value="1"/>
</dbReference>
<dbReference type="InterPro" id="IPR052169">
    <property type="entry name" value="CW_Biosynth-Accessory"/>
</dbReference>
<dbReference type="Proteomes" id="UP000005753">
    <property type="component" value="Chromosome"/>
</dbReference>
<dbReference type="InterPro" id="IPR019079">
    <property type="entry name" value="Capsule_synth_CapA"/>
</dbReference>
<comment type="similarity">
    <text evidence="1">Belongs to the CapA family.</text>
</comment>
<keyword evidence="3" id="KW-0812">Transmembrane</keyword>
<accession>I5ARD8</accession>
<evidence type="ECO:0000256" key="1">
    <source>
        <dbReference type="ARBA" id="ARBA00005662"/>
    </source>
</evidence>
<dbReference type="STRING" id="633697.EubceDRAFT1_0512"/>
<dbReference type="PANTHER" id="PTHR33393:SF11">
    <property type="entry name" value="POLYGLUTAMINE SYNTHESIS ACCESSORY PROTEIN RV0574C-RELATED"/>
    <property type="match status" value="1"/>
</dbReference>
<dbReference type="OrthoDB" id="9810906at2"/>
<evidence type="ECO:0000256" key="2">
    <source>
        <dbReference type="SAM" id="MobiDB-lite"/>
    </source>
</evidence>
<proteinExistence type="inferred from homology"/>
<name>I5ARD8_EUBC6</name>
<dbReference type="Pfam" id="PF09587">
    <property type="entry name" value="PGA_cap"/>
    <property type="match status" value="1"/>
</dbReference>
<keyword evidence="6" id="KW-1185">Reference proteome</keyword>
<feature type="region of interest" description="Disordered" evidence="2">
    <location>
        <begin position="426"/>
        <end position="450"/>
    </location>
</feature>
<evidence type="ECO:0000259" key="4">
    <source>
        <dbReference type="SMART" id="SM00854"/>
    </source>
</evidence>
<feature type="compositionally biased region" description="Polar residues" evidence="2">
    <location>
        <begin position="426"/>
        <end position="437"/>
    </location>
</feature>
<evidence type="ECO:0000313" key="5">
    <source>
        <dbReference type="EMBL" id="EIM56361.1"/>
    </source>
</evidence>
<dbReference type="InterPro" id="IPR029052">
    <property type="entry name" value="Metallo-depent_PP-like"/>
</dbReference>
<dbReference type="eggNOG" id="COG2843">
    <property type="taxonomic scope" value="Bacteria"/>
</dbReference>
<feature type="region of interest" description="Disordered" evidence="2">
    <location>
        <begin position="1"/>
        <end position="33"/>
    </location>
</feature>
<sequence length="450" mass="50165">MSEEKRTTHKRPLSEATPEEREAYYRRKRERARRKRERELRRRALLAFSILGVIFILVFGIAIARLISGKKSDRNSSDLAAEAVSEKVVSASSVSPTPARKIQPAEIKMTFTGDVLLGTDEAFDYSTSMNAYYDTNTPDYFLQNVRSIFQQDDLTIINFESTLTEETARNMELFAFKAPPEYVNILKDATIDAANVANNHSHDYGEKSFTDTKQVLTENNITPFGYDEVIVKEVKGVRIGIFGIYELDEYGGVAPQVTECINKLKAQNCDMIIAVFHWGNELEPYPDHFQVELGHQAIDEGADLVVGHHPHVVQGIEYYKGKTIAYSLGNFLFGGNSHPTEMDTMIFQMTFGFDEQAKITSQSINVIPCLVSTTEEYNDYCPTIRQGDGAAATIAKIDTRSQQIADNYSGIEAIYNSSAPDHRVRISQTGGAGTSPSREGEAVQAVQSTS</sequence>
<evidence type="ECO:0000313" key="6">
    <source>
        <dbReference type="Proteomes" id="UP000005753"/>
    </source>
</evidence>
<gene>
    <name evidence="5" type="ORF">EubceDRAFT1_0512</name>
</gene>
<reference evidence="5 6" key="2">
    <citation type="submission" date="2012-02" db="EMBL/GenBank/DDBJ databases">
        <title>Improved High-Quality Draft sequence of Eubacterium cellulosolvens 6.</title>
        <authorList>
            <consortium name="US DOE Joint Genome Institute"/>
            <person name="Lucas S."/>
            <person name="Han J."/>
            <person name="Lapidus A."/>
            <person name="Cheng J.-F."/>
            <person name="Goodwin L."/>
            <person name="Pitluck S."/>
            <person name="Peters L."/>
            <person name="Mikhailova N."/>
            <person name="Gu W."/>
            <person name="Detter J.C."/>
            <person name="Han C."/>
            <person name="Tapia R."/>
            <person name="Land M."/>
            <person name="Hauser L."/>
            <person name="Kyrpides N."/>
            <person name="Ivanova N."/>
            <person name="Pagani I."/>
            <person name="Johnson E."/>
            <person name="Mukhopadhyay B."/>
            <person name="Anderson I."/>
            <person name="Woyke T."/>
        </authorList>
    </citation>
    <scope>NUCLEOTIDE SEQUENCE [LARGE SCALE GENOMIC DNA]</scope>
    <source>
        <strain evidence="5 6">6</strain>
    </source>
</reference>
<reference evidence="5 6" key="1">
    <citation type="submission" date="2010-08" db="EMBL/GenBank/DDBJ databases">
        <authorList>
            <consortium name="US DOE Joint Genome Institute (JGI-PGF)"/>
            <person name="Lucas S."/>
            <person name="Copeland A."/>
            <person name="Lapidus A."/>
            <person name="Cheng J.-F."/>
            <person name="Bruce D."/>
            <person name="Goodwin L."/>
            <person name="Pitluck S."/>
            <person name="Land M.L."/>
            <person name="Hauser L."/>
            <person name="Chang Y.-J."/>
            <person name="Anderson I.J."/>
            <person name="Johnson E."/>
            <person name="Mulhopadhyay B."/>
            <person name="Kyrpides N."/>
            <person name="Woyke T.J."/>
        </authorList>
    </citation>
    <scope>NUCLEOTIDE SEQUENCE [LARGE SCALE GENOMIC DNA]</scope>
    <source>
        <strain evidence="5 6">6</strain>
    </source>
</reference>
<dbReference type="AlphaFoldDB" id="I5ARD8"/>
<dbReference type="CDD" id="cd07381">
    <property type="entry name" value="MPP_CapA"/>
    <property type="match status" value="1"/>
</dbReference>
<dbReference type="HOGENOM" id="CLU_038823_1_1_9"/>
<dbReference type="EMBL" id="CM001487">
    <property type="protein sequence ID" value="EIM56361.1"/>
    <property type="molecule type" value="Genomic_DNA"/>
</dbReference>
<dbReference type="SUPFAM" id="SSF56300">
    <property type="entry name" value="Metallo-dependent phosphatases"/>
    <property type="match status" value="1"/>
</dbReference>
<dbReference type="PANTHER" id="PTHR33393">
    <property type="entry name" value="POLYGLUTAMINE SYNTHESIS ACCESSORY PROTEIN RV0574C-RELATED"/>
    <property type="match status" value="1"/>
</dbReference>
<organism evidence="5 6">
    <name type="scientific">Eubacterium cellulosolvens (strain ATCC 43171 / JCM 9499 / 6)</name>
    <name type="common">Cillobacterium cellulosolvens</name>
    <dbReference type="NCBI Taxonomy" id="633697"/>
    <lineage>
        <taxon>Bacteria</taxon>
        <taxon>Bacillati</taxon>
        <taxon>Bacillota</taxon>
        <taxon>Clostridia</taxon>
        <taxon>Eubacteriales</taxon>
        <taxon>Eubacteriaceae</taxon>
        <taxon>Eubacterium</taxon>
    </lineage>
</organism>
<feature type="transmembrane region" description="Helical" evidence="3">
    <location>
        <begin position="44"/>
        <end position="67"/>
    </location>
</feature>
<keyword evidence="3" id="KW-0472">Membrane</keyword>
<keyword evidence="3" id="KW-1133">Transmembrane helix</keyword>
<dbReference type="Gene3D" id="3.60.21.10">
    <property type="match status" value="1"/>
</dbReference>
<evidence type="ECO:0000256" key="3">
    <source>
        <dbReference type="SAM" id="Phobius"/>
    </source>
</evidence>